<evidence type="ECO:0000313" key="1">
    <source>
        <dbReference type="EMBL" id="CAA3002869.1"/>
    </source>
</evidence>
<keyword evidence="2" id="KW-1185">Reference proteome</keyword>
<dbReference type="Proteomes" id="UP000594638">
    <property type="component" value="Unassembled WGS sequence"/>
</dbReference>
<dbReference type="Gramene" id="OE9A019758T1">
    <property type="protein sequence ID" value="OE9A019758C1"/>
    <property type="gene ID" value="OE9A019758"/>
</dbReference>
<dbReference type="AlphaFoldDB" id="A0A8S0TFU9"/>
<reference evidence="1 2" key="1">
    <citation type="submission" date="2019-12" db="EMBL/GenBank/DDBJ databases">
        <authorList>
            <person name="Alioto T."/>
            <person name="Alioto T."/>
            <person name="Gomez Garrido J."/>
        </authorList>
    </citation>
    <scope>NUCLEOTIDE SEQUENCE [LARGE SCALE GENOMIC DNA]</scope>
</reference>
<accession>A0A8S0TFU9</accession>
<comment type="caution">
    <text evidence="1">The sequence shown here is derived from an EMBL/GenBank/DDBJ whole genome shotgun (WGS) entry which is preliminary data.</text>
</comment>
<name>A0A8S0TFU9_OLEEU</name>
<protein>
    <submittedName>
        <fullName evidence="1">Uncharacterized protein</fullName>
    </submittedName>
</protein>
<sequence length="195" mass="22193">MVLVNFGRFIVLATFEQAQLVSRASIFLIRLLPQFQVQVQIMLFIGEFGQQLRQSLHPTLLDCYSMNPALCFGRIQMLACHPVCSMGFSVRVRDSINLEHNQILGNSFQLRFMLHWSFLETCLKFFLVRLNFLGVCLSSMRSTVEFQSKIFEAACFVPLDALNSKSLLVESQVATFGCPPRGFDTVNILTLRVLD</sequence>
<proteinExistence type="predicted"/>
<organism evidence="1 2">
    <name type="scientific">Olea europaea subsp. europaea</name>
    <dbReference type="NCBI Taxonomy" id="158383"/>
    <lineage>
        <taxon>Eukaryota</taxon>
        <taxon>Viridiplantae</taxon>
        <taxon>Streptophyta</taxon>
        <taxon>Embryophyta</taxon>
        <taxon>Tracheophyta</taxon>
        <taxon>Spermatophyta</taxon>
        <taxon>Magnoliopsida</taxon>
        <taxon>eudicotyledons</taxon>
        <taxon>Gunneridae</taxon>
        <taxon>Pentapetalae</taxon>
        <taxon>asterids</taxon>
        <taxon>lamiids</taxon>
        <taxon>Lamiales</taxon>
        <taxon>Oleaceae</taxon>
        <taxon>Oleeae</taxon>
        <taxon>Olea</taxon>
    </lineage>
</organism>
<evidence type="ECO:0000313" key="2">
    <source>
        <dbReference type="Proteomes" id="UP000594638"/>
    </source>
</evidence>
<dbReference type="EMBL" id="CACTIH010005887">
    <property type="protein sequence ID" value="CAA3002869.1"/>
    <property type="molecule type" value="Genomic_DNA"/>
</dbReference>
<gene>
    <name evidence="1" type="ORF">OLEA9_A019758</name>
</gene>